<keyword evidence="3 8" id="KW-1134">Transmembrane beta strand</keyword>
<dbReference type="AlphaFoldDB" id="A0A257LU79"/>
<evidence type="ECO:0000256" key="8">
    <source>
        <dbReference type="PROSITE-ProRule" id="PRU01360"/>
    </source>
</evidence>
<dbReference type="Gene3D" id="2.170.130.10">
    <property type="entry name" value="TonB-dependent receptor, plug domain"/>
    <property type="match status" value="1"/>
</dbReference>
<evidence type="ECO:0000313" key="11">
    <source>
        <dbReference type="Proteomes" id="UP000216312"/>
    </source>
</evidence>
<dbReference type="EMBL" id="NMUJ01000031">
    <property type="protein sequence ID" value="OYV02980.1"/>
    <property type="molecule type" value="Genomic_DNA"/>
</dbReference>
<proteinExistence type="inferred from homology"/>
<dbReference type="InterPro" id="IPR036942">
    <property type="entry name" value="Beta-barrel_TonB_sf"/>
</dbReference>
<evidence type="ECO:0000256" key="1">
    <source>
        <dbReference type="ARBA" id="ARBA00004571"/>
    </source>
</evidence>
<evidence type="ECO:0000259" key="9">
    <source>
        <dbReference type="Pfam" id="PF07715"/>
    </source>
</evidence>
<gene>
    <name evidence="10" type="ORF">CGW93_03005</name>
</gene>
<dbReference type="GO" id="GO:0015344">
    <property type="term" value="F:siderophore uptake transmembrane transporter activity"/>
    <property type="evidence" value="ECO:0007669"/>
    <property type="project" value="TreeGrafter"/>
</dbReference>
<evidence type="ECO:0000313" key="10">
    <source>
        <dbReference type="EMBL" id="OYV02980.1"/>
    </source>
</evidence>
<dbReference type="Gene3D" id="2.40.170.20">
    <property type="entry name" value="TonB-dependent receptor, beta-barrel domain"/>
    <property type="match status" value="1"/>
</dbReference>
<evidence type="ECO:0000256" key="5">
    <source>
        <dbReference type="ARBA" id="ARBA00022729"/>
    </source>
</evidence>
<sequence length="899" mass="104429">MLTPKAIKGIEIVVTSKRPIVQRDVTASARILRGEDIERMPATDYREVVSTQLGAVETHAGLSGGLHIRGGRTGEVAYIVDGINVNDPVNMQPGILLDNIAIAEMSVYTGGFDAEYGHAMSGIVNIITKKGKDKPELGLEYRTDAFIPRYSTKYNRVSLAFGIPLIHREDRKLTYFFSGNLIDRGSFELTKDNFDSFVDRILQDKHPPMLPHNDLRNYSGTMKLFWQPISWFTSILSVDAGYQRWHSYDHSRMWGNWLKETSLYQRGNSRINLKITHTLSSRTFYELNVGYFNTYYKLSAQDGKHFNDWKAIGYRLPWVSVAEDSGWYDPMWQEWSPGWSAERAWMWYYENVKHYGYWDESTGKWYWVGDDTLEKLEHAIEALNDRYYEVNTWMIVDSTLVYHRFDINQYIEDVHRYLNGEITEDEMEPSGNMYLIRYNSGPWWWLTEGTAFAYYFYPIWHQRNTSKYIVKFSISSQIGAYHLVKLGGSLMWHDLRLTSIQFVNKNPYLDHYRKNPILADAYIQDKIEYEDLVLKPGIRIDYLDPRSLFYIKLDSLDAGRAWATPKLYVSPRFGILFAMTDRSKMYAHYGQFVQPVEFGEMYQNLEADITSGLPLIGNPNLPPEKTIAYEAGFQYAFTSNIALGITFYHKDVENLLASRQINTIWKKKLASYTIYVLEDYAIIKGIDIALIKRRSGLIYGTIGYSYQSAKGTGSSSREFYYRYRASGVEPPKSEYPLEFESPHTIKADIKLELPEGWGPTIFGIKPLSNLYINLMYQYTSGLPYTPMDKKGRPGMPGSKRLPPIQDLDMYVQKELHLGRLPVTIFFDIRNVPDWRYPVDVYATTGKPDDNGSAPVWDPRVYNNDRDFYNEVYRYWKVRVTNPHHFNAPRRIRVGIKLTL</sequence>
<comment type="similarity">
    <text evidence="8">Belongs to the TonB-dependent receptor family.</text>
</comment>
<dbReference type="GO" id="GO:0009279">
    <property type="term" value="C:cell outer membrane"/>
    <property type="evidence" value="ECO:0007669"/>
    <property type="project" value="UniProtKB-SubCell"/>
</dbReference>
<comment type="caution">
    <text evidence="10">The sequence shown here is derived from an EMBL/GenBank/DDBJ whole genome shotgun (WGS) entry which is preliminary data.</text>
</comment>
<dbReference type="Proteomes" id="UP000216312">
    <property type="component" value="Unassembled WGS sequence"/>
</dbReference>
<keyword evidence="4 8" id="KW-0812">Transmembrane</keyword>
<dbReference type="GO" id="GO:0044718">
    <property type="term" value="P:siderophore transmembrane transport"/>
    <property type="evidence" value="ECO:0007669"/>
    <property type="project" value="TreeGrafter"/>
</dbReference>
<keyword evidence="2 8" id="KW-0813">Transport</keyword>
<dbReference type="Pfam" id="PF07715">
    <property type="entry name" value="Plug"/>
    <property type="match status" value="1"/>
</dbReference>
<keyword evidence="6 8" id="KW-0472">Membrane</keyword>
<dbReference type="PROSITE" id="PS52016">
    <property type="entry name" value="TONB_DEPENDENT_REC_3"/>
    <property type="match status" value="1"/>
</dbReference>
<evidence type="ECO:0000256" key="2">
    <source>
        <dbReference type="ARBA" id="ARBA00022448"/>
    </source>
</evidence>
<reference evidence="11" key="1">
    <citation type="submission" date="2017-07" db="EMBL/GenBank/DDBJ databases">
        <title>Novel pathways for hydrocarbon cycling and metabolic interdependencies in hydrothermal sediment communities.</title>
        <authorList>
            <person name="Dombrowski N."/>
            <person name="Seitz K."/>
            <person name="Teske A."/>
            <person name="Baker B."/>
        </authorList>
    </citation>
    <scope>NUCLEOTIDE SEQUENCE [LARGE SCALE GENOMIC DNA]</scope>
</reference>
<comment type="subcellular location">
    <subcellularLocation>
        <location evidence="1 8">Cell outer membrane</location>
        <topology evidence="1 8">Multi-pass membrane protein</topology>
    </subcellularLocation>
</comment>
<protein>
    <recommendedName>
        <fullName evidence="9">TonB-dependent receptor plug domain-containing protein</fullName>
    </recommendedName>
</protein>
<dbReference type="PANTHER" id="PTHR30069">
    <property type="entry name" value="TONB-DEPENDENT OUTER MEMBRANE RECEPTOR"/>
    <property type="match status" value="1"/>
</dbReference>
<dbReference type="PANTHER" id="PTHR30069:SF29">
    <property type="entry name" value="HEMOGLOBIN AND HEMOGLOBIN-HAPTOGLOBIN-BINDING PROTEIN 1-RELATED"/>
    <property type="match status" value="1"/>
</dbReference>
<evidence type="ECO:0000256" key="3">
    <source>
        <dbReference type="ARBA" id="ARBA00022452"/>
    </source>
</evidence>
<accession>A0A257LU79</accession>
<evidence type="ECO:0000256" key="6">
    <source>
        <dbReference type="ARBA" id="ARBA00023136"/>
    </source>
</evidence>
<dbReference type="InterPro" id="IPR039426">
    <property type="entry name" value="TonB-dep_rcpt-like"/>
</dbReference>
<dbReference type="SUPFAM" id="SSF56935">
    <property type="entry name" value="Porins"/>
    <property type="match status" value="1"/>
</dbReference>
<dbReference type="InterPro" id="IPR037066">
    <property type="entry name" value="Plug_dom_sf"/>
</dbReference>
<keyword evidence="7 8" id="KW-0998">Cell outer membrane</keyword>
<keyword evidence="5" id="KW-0732">Signal</keyword>
<name>A0A257LU79_UNCW3</name>
<dbReference type="InterPro" id="IPR012910">
    <property type="entry name" value="Plug_dom"/>
</dbReference>
<feature type="domain" description="TonB-dependent receptor plug" evidence="9">
    <location>
        <begin position="22"/>
        <end position="122"/>
    </location>
</feature>
<evidence type="ECO:0000256" key="7">
    <source>
        <dbReference type="ARBA" id="ARBA00023237"/>
    </source>
</evidence>
<organism evidence="10 11">
    <name type="scientific">candidate division WOR-3 bacterium 4484_18</name>
    <dbReference type="NCBI Taxonomy" id="2020626"/>
    <lineage>
        <taxon>Bacteria</taxon>
        <taxon>Bacteria division WOR-3</taxon>
    </lineage>
</organism>
<evidence type="ECO:0000256" key="4">
    <source>
        <dbReference type="ARBA" id="ARBA00022692"/>
    </source>
</evidence>